<dbReference type="Proteomes" id="UP001054945">
    <property type="component" value="Unassembled WGS sequence"/>
</dbReference>
<name>A0AAV4R222_CAEEX</name>
<gene>
    <name evidence="1" type="ORF">CEXT_65651</name>
</gene>
<accession>A0AAV4R222</accession>
<comment type="caution">
    <text evidence="1">The sequence shown here is derived from an EMBL/GenBank/DDBJ whole genome shotgun (WGS) entry which is preliminary data.</text>
</comment>
<protein>
    <submittedName>
        <fullName evidence="1">Uncharacterized protein</fullName>
    </submittedName>
</protein>
<proteinExistence type="predicted"/>
<sequence length="78" mass="8771">MSSPPSNKKRALLCLREGNKPIQVQYLIRSLKRDSATQVKGYILQSESTLPITLMGLGRMLILKLTAPFQEGFIIPRD</sequence>
<keyword evidence="2" id="KW-1185">Reference proteome</keyword>
<dbReference type="AlphaFoldDB" id="A0AAV4R222"/>
<evidence type="ECO:0000313" key="1">
    <source>
        <dbReference type="EMBL" id="GIY14351.1"/>
    </source>
</evidence>
<dbReference type="EMBL" id="BPLR01007070">
    <property type="protein sequence ID" value="GIY14351.1"/>
    <property type="molecule type" value="Genomic_DNA"/>
</dbReference>
<evidence type="ECO:0000313" key="2">
    <source>
        <dbReference type="Proteomes" id="UP001054945"/>
    </source>
</evidence>
<reference evidence="1 2" key="1">
    <citation type="submission" date="2021-06" db="EMBL/GenBank/DDBJ databases">
        <title>Caerostris extrusa draft genome.</title>
        <authorList>
            <person name="Kono N."/>
            <person name="Arakawa K."/>
        </authorList>
    </citation>
    <scope>NUCLEOTIDE SEQUENCE [LARGE SCALE GENOMIC DNA]</scope>
</reference>
<organism evidence="1 2">
    <name type="scientific">Caerostris extrusa</name>
    <name type="common">Bark spider</name>
    <name type="synonym">Caerostris bankana</name>
    <dbReference type="NCBI Taxonomy" id="172846"/>
    <lineage>
        <taxon>Eukaryota</taxon>
        <taxon>Metazoa</taxon>
        <taxon>Ecdysozoa</taxon>
        <taxon>Arthropoda</taxon>
        <taxon>Chelicerata</taxon>
        <taxon>Arachnida</taxon>
        <taxon>Araneae</taxon>
        <taxon>Araneomorphae</taxon>
        <taxon>Entelegynae</taxon>
        <taxon>Araneoidea</taxon>
        <taxon>Araneidae</taxon>
        <taxon>Caerostris</taxon>
    </lineage>
</organism>